<dbReference type="RefSeq" id="WP_034323140.1">
    <property type="nucleotide sequence ID" value="NZ_JOTP01000016.1"/>
</dbReference>
<feature type="transmembrane region" description="Helical" evidence="1">
    <location>
        <begin position="94"/>
        <end position="112"/>
    </location>
</feature>
<gene>
    <name evidence="2" type="ORF">BA70_05690</name>
</gene>
<name>A0A081L9C0_9BACI</name>
<dbReference type="Proteomes" id="UP000028091">
    <property type="component" value="Unassembled WGS sequence"/>
</dbReference>
<feature type="transmembrane region" description="Helical" evidence="1">
    <location>
        <begin position="166"/>
        <end position="188"/>
    </location>
</feature>
<dbReference type="eggNOG" id="ENOG503486I">
    <property type="taxonomic scope" value="Bacteria"/>
</dbReference>
<sequence length="189" mass="22062">MEQATLKKMRTKQIVASNLIAGIMIVAFFILIQISEIRFTHFFFCLGIFMLLQGILGFIKKGSTKSFIPIFEQVAIYEKEKLGKEWEKEQRMENIWKVVLSGIMFFQSFSFQNVTNPFFDIEPIFLIFLLVIALALINVSMLFRFRKIDRSTEEHELKGYTKESNMMAMVLGLLTVIVIFFFIIVFVLP</sequence>
<feature type="transmembrane region" description="Helical" evidence="1">
    <location>
        <begin position="124"/>
        <end position="145"/>
    </location>
</feature>
<evidence type="ECO:0000313" key="2">
    <source>
        <dbReference type="EMBL" id="KEP25846.1"/>
    </source>
</evidence>
<accession>A0A081L9C0</accession>
<organism evidence="2 3">
    <name type="scientific">Bacillus zhangzhouensis</name>
    <dbReference type="NCBI Taxonomy" id="1178540"/>
    <lineage>
        <taxon>Bacteria</taxon>
        <taxon>Bacillati</taxon>
        <taxon>Bacillota</taxon>
        <taxon>Bacilli</taxon>
        <taxon>Bacillales</taxon>
        <taxon>Bacillaceae</taxon>
        <taxon>Bacillus</taxon>
    </lineage>
</organism>
<comment type="caution">
    <text evidence="2">The sequence shown here is derived from an EMBL/GenBank/DDBJ whole genome shotgun (WGS) entry which is preliminary data.</text>
</comment>
<dbReference type="OrthoDB" id="2990059at2"/>
<evidence type="ECO:0000313" key="3">
    <source>
        <dbReference type="Proteomes" id="UP000028091"/>
    </source>
</evidence>
<keyword evidence="1" id="KW-1133">Transmembrane helix</keyword>
<evidence type="ECO:0000256" key="1">
    <source>
        <dbReference type="SAM" id="Phobius"/>
    </source>
</evidence>
<dbReference type="AlphaFoldDB" id="A0A081L9C0"/>
<feature type="transmembrane region" description="Helical" evidence="1">
    <location>
        <begin position="40"/>
        <end position="59"/>
    </location>
</feature>
<keyword evidence="3" id="KW-1185">Reference proteome</keyword>
<proteinExistence type="predicted"/>
<keyword evidence="1" id="KW-0812">Transmembrane</keyword>
<protein>
    <submittedName>
        <fullName evidence="2">Membrane protein</fullName>
    </submittedName>
</protein>
<reference evidence="2 3" key="1">
    <citation type="submission" date="2012-09" db="EMBL/GenBank/DDBJ databases">
        <title>Genome Sequence of Bacillus sp. DW5-4.</title>
        <authorList>
            <person name="Lai Q."/>
            <person name="Liu Y."/>
            <person name="Shao Z."/>
        </authorList>
    </citation>
    <scope>NUCLEOTIDE SEQUENCE [LARGE SCALE GENOMIC DNA]</scope>
    <source>
        <strain evidence="2 3">DW5-4</strain>
    </source>
</reference>
<feature type="transmembrane region" description="Helical" evidence="1">
    <location>
        <begin position="14"/>
        <end position="34"/>
    </location>
</feature>
<keyword evidence="1" id="KW-0472">Membrane</keyword>
<dbReference type="EMBL" id="JOTP01000016">
    <property type="protein sequence ID" value="KEP25846.1"/>
    <property type="molecule type" value="Genomic_DNA"/>
</dbReference>